<proteinExistence type="predicted"/>
<keyword evidence="2" id="KW-0809">Transit peptide</keyword>
<dbReference type="NCBIfam" id="TIGR03182">
    <property type="entry name" value="PDH_E1_alph_y"/>
    <property type="match status" value="1"/>
</dbReference>
<keyword evidence="5 7" id="KW-0670">Pyruvate</keyword>
<dbReference type="FunFam" id="3.40.50.970:FF:000013">
    <property type="entry name" value="Pyruvate dehydrogenase E1 component subunit alpha"/>
    <property type="match status" value="1"/>
</dbReference>
<dbReference type="InterPro" id="IPR017597">
    <property type="entry name" value="Pyrv_DH_E1_asu_subgrp-y"/>
</dbReference>
<evidence type="ECO:0000256" key="5">
    <source>
        <dbReference type="ARBA" id="ARBA00023317"/>
    </source>
</evidence>
<organism evidence="9 10">
    <name type="scientific">Brassicogethes aeneus</name>
    <name type="common">Rape pollen beetle</name>
    <name type="synonym">Meligethes aeneus</name>
    <dbReference type="NCBI Taxonomy" id="1431903"/>
    <lineage>
        <taxon>Eukaryota</taxon>
        <taxon>Metazoa</taxon>
        <taxon>Ecdysozoa</taxon>
        <taxon>Arthropoda</taxon>
        <taxon>Hexapoda</taxon>
        <taxon>Insecta</taxon>
        <taxon>Pterygota</taxon>
        <taxon>Neoptera</taxon>
        <taxon>Endopterygota</taxon>
        <taxon>Coleoptera</taxon>
        <taxon>Polyphaga</taxon>
        <taxon>Cucujiformia</taxon>
        <taxon>Nitidulidae</taxon>
        <taxon>Meligethinae</taxon>
        <taxon>Brassicogethes</taxon>
    </lineage>
</organism>
<comment type="function">
    <text evidence="7">The pyruvate dehydrogenase complex catalyzes the overall conversion of pyruvate to acetyl-CoA and CO(2).</text>
</comment>
<dbReference type="PANTHER" id="PTHR11516:SF60">
    <property type="entry name" value="PYRUVATE DEHYDROGENASE E1 COMPONENT SUBUNIT ALPHA"/>
    <property type="match status" value="1"/>
</dbReference>
<evidence type="ECO:0000256" key="2">
    <source>
        <dbReference type="ARBA" id="ARBA00022946"/>
    </source>
</evidence>
<evidence type="ECO:0000256" key="1">
    <source>
        <dbReference type="ARBA" id="ARBA00001964"/>
    </source>
</evidence>
<feature type="domain" description="Dehydrogenase E1 component" evidence="8">
    <location>
        <begin position="57"/>
        <end position="346"/>
    </location>
</feature>
<dbReference type="GO" id="GO:0006086">
    <property type="term" value="P:pyruvate decarboxylation to acetyl-CoA"/>
    <property type="evidence" value="ECO:0007669"/>
    <property type="project" value="InterPro"/>
</dbReference>
<evidence type="ECO:0000313" key="9">
    <source>
        <dbReference type="EMBL" id="CAH0546586.1"/>
    </source>
</evidence>
<dbReference type="InterPro" id="IPR001017">
    <property type="entry name" value="DH_E1"/>
</dbReference>
<evidence type="ECO:0000256" key="6">
    <source>
        <dbReference type="ARBA" id="ARBA00051231"/>
    </source>
</evidence>
<dbReference type="CDD" id="cd02000">
    <property type="entry name" value="TPP_E1_PDC_ADC_BCADC"/>
    <property type="match status" value="1"/>
</dbReference>
<dbReference type="Proteomes" id="UP001154078">
    <property type="component" value="Chromosome 1"/>
</dbReference>
<name>A0A9P0F933_BRAAE</name>
<dbReference type="InterPro" id="IPR050642">
    <property type="entry name" value="PDH_E1_Alpha_Subunit"/>
</dbReference>
<evidence type="ECO:0000259" key="8">
    <source>
        <dbReference type="Pfam" id="PF00676"/>
    </source>
</evidence>
<dbReference type="PANTHER" id="PTHR11516">
    <property type="entry name" value="PYRUVATE DEHYDROGENASE E1 COMPONENT, ALPHA SUBUNIT BACTERIAL AND ORGANELLAR"/>
    <property type="match status" value="1"/>
</dbReference>
<dbReference type="Gene3D" id="3.40.50.970">
    <property type="match status" value="1"/>
</dbReference>
<gene>
    <name evidence="9" type="ORF">MELIAE_LOCUS714</name>
</gene>
<keyword evidence="4 7" id="KW-0786">Thiamine pyrophosphate</keyword>
<protein>
    <recommendedName>
        <fullName evidence="7">Pyruvate dehydrogenase E1 component subunit alpha</fullName>
        <ecNumber evidence="7">1.2.4.1</ecNumber>
    </recommendedName>
</protein>
<comment type="cofactor">
    <cofactor evidence="1 7">
        <name>thiamine diphosphate</name>
        <dbReference type="ChEBI" id="CHEBI:58937"/>
    </cofactor>
</comment>
<dbReference type="EMBL" id="OV121132">
    <property type="protein sequence ID" value="CAH0546586.1"/>
    <property type="molecule type" value="Genomic_DNA"/>
</dbReference>
<sequence>MFQKLRFAPRFHLHKFIAIRSDATFTKSYDLHLLSPEEGPKKEVKIDKDEGLKLYKKMVDIRIMEQACAHLYTVKAIRGFCHLYVGQEATGVGLHSIIGPEDCIITAYRCHGFTFLMGVPMIDIVTELTGRRSGVSKGKGGSMHMYAKNFYGGNGIVGAQVPLGVGVAFSHKYLNKKAVCFTLYGDGAANQGQVFESYNLAKLFMLPCIFICENNGYAMGTQTNRGAANTDYYKRCEYMPGIRFNGMDLLATREACRFAKEYCNSGKGPILMEAKNYRYFGHSMSDPGTSYRTREEVAEVRQKRDPIKNFGQELVDAKLVTEEELKAIDKQGKTIQAKLQEDALKPPPPPESDLALDVIATCPGCPLRNSSVFKPLKHGYTGKPINFE</sequence>
<keyword evidence="3 7" id="KW-0560">Oxidoreductase</keyword>
<reference evidence="9" key="1">
    <citation type="submission" date="2021-12" db="EMBL/GenBank/DDBJ databases">
        <authorList>
            <person name="King R."/>
        </authorList>
    </citation>
    <scope>NUCLEOTIDE SEQUENCE</scope>
</reference>
<dbReference type="GO" id="GO:0004739">
    <property type="term" value="F:pyruvate dehydrogenase (acetyl-transferring) activity"/>
    <property type="evidence" value="ECO:0007669"/>
    <property type="project" value="UniProtKB-UniRule"/>
</dbReference>
<dbReference type="SUPFAM" id="SSF52518">
    <property type="entry name" value="Thiamin diphosphate-binding fold (THDP-binding)"/>
    <property type="match status" value="1"/>
</dbReference>
<dbReference type="InterPro" id="IPR029061">
    <property type="entry name" value="THDP-binding"/>
</dbReference>
<evidence type="ECO:0000256" key="7">
    <source>
        <dbReference type="RuleBase" id="RU361139"/>
    </source>
</evidence>
<dbReference type="EC" id="1.2.4.1" evidence="7"/>
<evidence type="ECO:0000256" key="3">
    <source>
        <dbReference type="ARBA" id="ARBA00023002"/>
    </source>
</evidence>
<accession>A0A9P0F933</accession>
<evidence type="ECO:0000313" key="10">
    <source>
        <dbReference type="Proteomes" id="UP001154078"/>
    </source>
</evidence>
<dbReference type="OrthoDB" id="10256198at2759"/>
<comment type="catalytic activity">
    <reaction evidence="6 7">
        <text>N(6)-[(R)-lipoyl]-L-lysyl-[protein] + pyruvate + H(+) = N(6)-[(R)-S(8)-acetyldihydrolipoyl]-L-lysyl-[protein] + CO2</text>
        <dbReference type="Rhea" id="RHEA:19189"/>
        <dbReference type="Rhea" id="RHEA-COMP:10474"/>
        <dbReference type="Rhea" id="RHEA-COMP:10478"/>
        <dbReference type="ChEBI" id="CHEBI:15361"/>
        <dbReference type="ChEBI" id="CHEBI:15378"/>
        <dbReference type="ChEBI" id="CHEBI:16526"/>
        <dbReference type="ChEBI" id="CHEBI:83099"/>
        <dbReference type="ChEBI" id="CHEBI:83111"/>
        <dbReference type="EC" id="1.2.4.1"/>
    </reaction>
</comment>
<dbReference type="Pfam" id="PF00676">
    <property type="entry name" value="E1_dh"/>
    <property type="match status" value="1"/>
</dbReference>
<keyword evidence="10" id="KW-1185">Reference proteome</keyword>
<dbReference type="AlphaFoldDB" id="A0A9P0F933"/>
<evidence type="ECO:0000256" key="4">
    <source>
        <dbReference type="ARBA" id="ARBA00023052"/>
    </source>
</evidence>